<dbReference type="Gene3D" id="2.60.15.10">
    <property type="entry name" value="F0F1 ATP synthase delta/epsilon subunit, N-terminal"/>
    <property type="match status" value="1"/>
</dbReference>
<comment type="function">
    <text evidence="1 10">Produces ATP from ADP in the presence of a proton gradient across the membrane.</text>
</comment>
<comment type="subcellular location">
    <subcellularLocation>
        <location evidence="10">Cell membrane</location>
        <topology evidence="10">Peripheral membrane protein</topology>
    </subcellularLocation>
    <subcellularLocation>
        <location evidence="2">Endomembrane system</location>
        <topology evidence="2">Peripheral membrane protein</topology>
    </subcellularLocation>
</comment>
<evidence type="ECO:0000256" key="10">
    <source>
        <dbReference type="HAMAP-Rule" id="MF_00530"/>
    </source>
</evidence>
<dbReference type="HAMAP" id="MF_00530">
    <property type="entry name" value="ATP_synth_epsil_bac"/>
    <property type="match status" value="1"/>
</dbReference>
<keyword evidence="14" id="KW-1185">Reference proteome</keyword>
<dbReference type="RefSeq" id="WP_285671266.1">
    <property type="nucleotide sequence ID" value="NZ_BSYI01000011.1"/>
</dbReference>
<evidence type="ECO:0000256" key="4">
    <source>
        <dbReference type="ARBA" id="ARBA00022448"/>
    </source>
</evidence>
<dbReference type="PANTHER" id="PTHR13822:SF10">
    <property type="entry name" value="ATP SYNTHASE EPSILON CHAIN, CHLOROPLASTIC"/>
    <property type="match status" value="1"/>
</dbReference>
<dbReference type="InterPro" id="IPR001469">
    <property type="entry name" value="ATP_synth_F1_dsu/esu"/>
</dbReference>
<comment type="similarity">
    <text evidence="3 10 11">Belongs to the ATPase epsilon chain family.</text>
</comment>
<gene>
    <name evidence="10" type="primary">atpC</name>
    <name evidence="13" type="ORF">LNKW23_16980</name>
</gene>
<keyword evidence="9 10" id="KW-0066">ATP synthesis</keyword>
<sequence>MAETLKFELVSPERMLASKEAAAVVIPGQMGEITAMPGHSLFFTTLRPGYVTVDGGAGGRYFVTGGFAEISPETLSVLAEEAVEAEVVTADWLRGKMADVQKLLDEAGEDRRTALAQTVNDYAFLAERA</sequence>
<dbReference type="Proteomes" id="UP001239909">
    <property type="component" value="Unassembled WGS sequence"/>
</dbReference>
<accession>A0ABQ6LGR5</accession>
<comment type="subunit">
    <text evidence="10 11">F-type ATPases have 2 components, CF(1) - the catalytic core - and CF(0) - the membrane proton channel. CF(1) has five subunits: alpha(3), beta(3), gamma(1), delta(1), epsilon(1). CF(0) has three main subunits: a, b and c.</text>
</comment>
<evidence type="ECO:0000256" key="3">
    <source>
        <dbReference type="ARBA" id="ARBA00005712"/>
    </source>
</evidence>
<keyword evidence="8 10" id="KW-0139">CF(1)</keyword>
<dbReference type="EMBL" id="BSYI01000011">
    <property type="protein sequence ID" value="GMG82485.1"/>
    <property type="molecule type" value="Genomic_DNA"/>
</dbReference>
<evidence type="ECO:0000256" key="8">
    <source>
        <dbReference type="ARBA" id="ARBA00023196"/>
    </source>
</evidence>
<dbReference type="CDD" id="cd12152">
    <property type="entry name" value="F1-ATPase_delta"/>
    <property type="match status" value="1"/>
</dbReference>
<feature type="domain" description="ATP synthase F1 complex delta/epsilon subunit N-terminal" evidence="12">
    <location>
        <begin position="5"/>
        <end position="82"/>
    </location>
</feature>
<dbReference type="Pfam" id="PF02823">
    <property type="entry name" value="ATP-synt_DE_N"/>
    <property type="match status" value="1"/>
</dbReference>
<keyword evidence="6 10" id="KW-0406">Ion transport</keyword>
<evidence type="ECO:0000259" key="12">
    <source>
        <dbReference type="Pfam" id="PF02823"/>
    </source>
</evidence>
<keyword evidence="5 10" id="KW-0375">Hydrogen ion transport</keyword>
<evidence type="ECO:0000256" key="6">
    <source>
        <dbReference type="ARBA" id="ARBA00023065"/>
    </source>
</evidence>
<evidence type="ECO:0000256" key="7">
    <source>
        <dbReference type="ARBA" id="ARBA00023136"/>
    </source>
</evidence>
<dbReference type="InterPro" id="IPR020546">
    <property type="entry name" value="ATP_synth_F1_dsu/esu_N"/>
</dbReference>
<evidence type="ECO:0000256" key="2">
    <source>
        <dbReference type="ARBA" id="ARBA00004184"/>
    </source>
</evidence>
<organism evidence="13 14">
    <name type="scientific">Paralimibaculum aggregatum</name>
    <dbReference type="NCBI Taxonomy" id="3036245"/>
    <lineage>
        <taxon>Bacteria</taxon>
        <taxon>Pseudomonadati</taxon>
        <taxon>Pseudomonadota</taxon>
        <taxon>Alphaproteobacteria</taxon>
        <taxon>Rhodobacterales</taxon>
        <taxon>Paracoccaceae</taxon>
        <taxon>Paralimibaculum</taxon>
    </lineage>
</organism>
<keyword evidence="7 10" id="KW-0472">Membrane</keyword>
<evidence type="ECO:0000256" key="1">
    <source>
        <dbReference type="ARBA" id="ARBA00003543"/>
    </source>
</evidence>
<evidence type="ECO:0000313" key="13">
    <source>
        <dbReference type="EMBL" id="GMG82485.1"/>
    </source>
</evidence>
<evidence type="ECO:0000256" key="9">
    <source>
        <dbReference type="ARBA" id="ARBA00023310"/>
    </source>
</evidence>
<keyword evidence="4 10" id="KW-0813">Transport</keyword>
<dbReference type="InterPro" id="IPR036771">
    <property type="entry name" value="ATPsynth_dsu/esu_N"/>
</dbReference>
<evidence type="ECO:0000256" key="11">
    <source>
        <dbReference type="RuleBase" id="RU003656"/>
    </source>
</evidence>
<dbReference type="NCBIfam" id="TIGR01216">
    <property type="entry name" value="ATP_synt_epsi"/>
    <property type="match status" value="1"/>
</dbReference>
<dbReference type="PANTHER" id="PTHR13822">
    <property type="entry name" value="ATP SYNTHASE DELTA/EPSILON CHAIN"/>
    <property type="match status" value="1"/>
</dbReference>
<evidence type="ECO:0000256" key="5">
    <source>
        <dbReference type="ARBA" id="ARBA00022781"/>
    </source>
</evidence>
<evidence type="ECO:0000313" key="14">
    <source>
        <dbReference type="Proteomes" id="UP001239909"/>
    </source>
</evidence>
<comment type="caution">
    <text evidence="13">The sequence shown here is derived from an EMBL/GenBank/DDBJ whole genome shotgun (WGS) entry which is preliminary data.</text>
</comment>
<name>A0ABQ6LGR5_9RHOB</name>
<protein>
    <recommendedName>
        <fullName evidence="10">ATP synthase epsilon chain</fullName>
    </recommendedName>
    <alternativeName>
        <fullName evidence="10">ATP synthase F1 sector epsilon subunit</fullName>
    </alternativeName>
    <alternativeName>
        <fullName evidence="10">F-ATPase epsilon subunit</fullName>
    </alternativeName>
</protein>
<proteinExistence type="inferred from homology"/>
<reference evidence="13 14" key="1">
    <citation type="submission" date="2023-04" db="EMBL/GenBank/DDBJ databases">
        <title>Marinoamorphus aggregata gen. nov., sp. Nov., isolate from tissue of brittle star Ophioplocus japonicus.</title>
        <authorList>
            <person name="Kawano K."/>
            <person name="Sawayama S."/>
            <person name="Nakagawa S."/>
        </authorList>
    </citation>
    <scope>NUCLEOTIDE SEQUENCE [LARGE SCALE GENOMIC DNA]</scope>
    <source>
        <strain evidence="13 14">NKW23</strain>
    </source>
</reference>
<keyword evidence="10" id="KW-1003">Cell membrane</keyword>
<dbReference type="SUPFAM" id="SSF51344">
    <property type="entry name" value="Epsilon subunit of F1F0-ATP synthase N-terminal domain"/>
    <property type="match status" value="1"/>
</dbReference>